<evidence type="ECO:0000313" key="6">
    <source>
        <dbReference type="EMBL" id="NYF43034.1"/>
    </source>
</evidence>
<dbReference type="PANTHER" id="PTHR33204:SF18">
    <property type="entry name" value="TRANSCRIPTIONAL REGULATORY PROTEIN"/>
    <property type="match status" value="1"/>
</dbReference>
<evidence type="ECO:0000256" key="2">
    <source>
        <dbReference type="ARBA" id="ARBA00023125"/>
    </source>
</evidence>
<evidence type="ECO:0000256" key="4">
    <source>
        <dbReference type="SAM" id="MobiDB-lite"/>
    </source>
</evidence>
<feature type="region of interest" description="Disordered" evidence="4">
    <location>
        <begin position="1"/>
        <end position="21"/>
    </location>
</feature>
<dbReference type="InterPro" id="IPR036388">
    <property type="entry name" value="WH-like_DNA-bd_sf"/>
</dbReference>
<evidence type="ECO:0000259" key="5">
    <source>
        <dbReference type="PROSITE" id="PS51118"/>
    </source>
</evidence>
<evidence type="ECO:0000313" key="7">
    <source>
        <dbReference type="Proteomes" id="UP000576393"/>
    </source>
</evidence>
<evidence type="ECO:0000256" key="3">
    <source>
        <dbReference type="ARBA" id="ARBA00023163"/>
    </source>
</evidence>
<dbReference type="AlphaFoldDB" id="A0A852V7B1"/>
<organism evidence="6 7">
    <name type="scientific">Streptosporangium sandarakinum</name>
    <dbReference type="NCBI Taxonomy" id="1260955"/>
    <lineage>
        <taxon>Bacteria</taxon>
        <taxon>Bacillati</taxon>
        <taxon>Actinomycetota</taxon>
        <taxon>Actinomycetes</taxon>
        <taxon>Streptosporangiales</taxon>
        <taxon>Streptosporangiaceae</taxon>
        <taxon>Streptosporangium</taxon>
    </lineage>
</organism>
<gene>
    <name evidence="6" type="ORF">HDA43_005235</name>
</gene>
<feature type="domain" description="HTH hxlR-type" evidence="5">
    <location>
        <begin position="29"/>
        <end position="127"/>
    </location>
</feature>
<comment type="caution">
    <text evidence="6">The sequence shown here is derived from an EMBL/GenBank/DDBJ whole genome shotgun (WGS) entry which is preliminary data.</text>
</comment>
<dbReference type="Gene3D" id="1.10.10.10">
    <property type="entry name" value="Winged helix-like DNA-binding domain superfamily/Winged helix DNA-binding domain"/>
    <property type="match status" value="1"/>
</dbReference>
<dbReference type="SUPFAM" id="SSF46785">
    <property type="entry name" value="Winged helix' DNA-binding domain"/>
    <property type="match status" value="1"/>
</dbReference>
<dbReference type="RefSeq" id="WP_179825991.1">
    <property type="nucleotide sequence ID" value="NZ_JACCCO010000002.1"/>
</dbReference>
<proteinExistence type="predicted"/>
<sequence length="133" mass="14712">MAHQTVGHPVRPGLPDDPRAGVTEPTPACPVEITLAALHGRWTTLVVRELLRGDRTFTELREALPALSDKVLSERLAHLVRMGVIDRHRRAGWPPRVRYTLTAHGRDLGPVLQALWDWGARHRPLPPGEPGGS</sequence>
<evidence type="ECO:0000256" key="1">
    <source>
        <dbReference type="ARBA" id="ARBA00023015"/>
    </source>
</evidence>
<protein>
    <submittedName>
        <fullName evidence="6">DNA-binding HxlR family transcriptional regulator</fullName>
    </submittedName>
</protein>
<keyword evidence="2 6" id="KW-0238">DNA-binding</keyword>
<dbReference type="InterPro" id="IPR002577">
    <property type="entry name" value="HTH_HxlR"/>
</dbReference>
<dbReference type="Pfam" id="PF01638">
    <property type="entry name" value="HxlR"/>
    <property type="match status" value="1"/>
</dbReference>
<reference evidence="6 7" key="1">
    <citation type="submission" date="2020-07" db="EMBL/GenBank/DDBJ databases">
        <title>Sequencing the genomes of 1000 actinobacteria strains.</title>
        <authorList>
            <person name="Klenk H.-P."/>
        </authorList>
    </citation>
    <scope>NUCLEOTIDE SEQUENCE [LARGE SCALE GENOMIC DNA]</scope>
    <source>
        <strain evidence="6 7">DSM 45763</strain>
    </source>
</reference>
<dbReference type="InterPro" id="IPR036390">
    <property type="entry name" value="WH_DNA-bd_sf"/>
</dbReference>
<dbReference type="GO" id="GO:0003677">
    <property type="term" value="F:DNA binding"/>
    <property type="evidence" value="ECO:0007669"/>
    <property type="project" value="UniProtKB-KW"/>
</dbReference>
<dbReference type="PANTHER" id="PTHR33204">
    <property type="entry name" value="TRANSCRIPTIONAL REGULATOR, MARR FAMILY"/>
    <property type="match status" value="1"/>
</dbReference>
<dbReference type="EMBL" id="JACCCO010000002">
    <property type="protein sequence ID" value="NYF43034.1"/>
    <property type="molecule type" value="Genomic_DNA"/>
</dbReference>
<accession>A0A852V7B1</accession>
<dbReference type="PROSITE" id="PS51118">
    <property type="entry name" value="HTH_HXLR"/>
    <property type="match status" value="1"/>
</dbReference>
<name>A0A852V7B1_9ACTN</name>
<dbReference type="Proteomes" id="UP000576393">
    <property type="component" value="Unassembled WGS sequence"/>
</dbReference>
<keyword evidence="1" id="KW-0805">Transcription regulation</keyword>
<keyword evidence="7" id="KW-1185">Reference proteome</keyword>
<keyword evidence="3" id="KW-0804">Transcription</keyword>